<reference evidence="2" key="1">
    <citation type="submission" date="2010-05" db="EMBL/GenBank/DDBJ databases">
        <title>The Genome Sequence of Magnaporthe poae strain ATCC 64411.</title>
        <authorList>
            <consortium name="The Broad Institute Genome Sequencing Platform"/>
            <consortium name="Broad Institute Genome Sequencing Center for Infectious Disease"/>
            <person name="Ma L.-J."/>
            <person name="Dead R."/>
            <person name="Young S."/>
            <person name="Zeng Q."/>
            <person name="Koehrsen M."/>
            <person name="Alvarado L."/>
            <person name="Berlin A."/>
            <person name="Chapman S.B."/>
            <person name="Chen Z."/>
            <person name="Freedman E."/>
            <person name="Gellesch M."/>
            <person name="Goldberg J."/>
            <person name="Griggs A."/>
            <person name="Gujja S."/>
            <person name="Heilman E.R."/>
            <person name="Heiman D."/>
            <person name="Hepburn T."/>
            <person name="Howarth C."/>
            <person name="Jen D."/>
            <person name="Larson L."/>
            <person name="Mehta T."/>
            <person name="Neiman D."/>
            <person name="Pearson M."/>
            <person name="Roberts A."/>
            <person name="Saif S."/>
            <person name="Shea T."/>
            <person name="Shenoy N."/>
            <person name="Sisk P."/>
            <person name="Stolte C."/>
            <person name="Sykes S."/>
            <person name="Walk T."/>
            <person name="White J."/>
            <person name="Yandava C."/>
            <person name="Haas B."/>
            <person name="Nusbaum C."/>
            <person name="Birren B."/>
        </authorList>
    </citation>
    <scope>NUCLEOTIDE SEQUENCE</scope>
    <source>
        <strain evidence="2">ATCC 64411</strain>
    </source>
</reference>
<dbReference type="Proteomes" id="UP000011715">
    <property type="component" value="Unassembled WGS sequence"/>
</dbReference>
<reference evidence="3" key="4">
    <citation type="journal article" date="2015" name="G3 (Bethesda)">
        <title>Genome sequences of three phytopathogenic species of the Magnaporthaceae family of fungi.</title>
        <authorList>
            <person name="Okagaki L.H."/>
            <person name="Nunes C.C."/>
            <person name="Sailsbery J."/>
            <person name="Clay B."/>
            <person name="Brown D."/>
            <person name="John T."/>
            <person name="Oh Y."/>
            <person name="Young N."/>
            <person name="Fitzgerald M."/>
            <person name="Haas B.J."/>
            <person name="Zeng Q."/>
            <person name="Young S."/>
            <person name="Adiconis X."/>
            <person name="Fan L."/>
            <person name="Levin J.Z."/>
            <person name="Mitchell T.K."/>
            <person name="Okubara P.A."/>
            <person name="Farman M.L."/>
            <person name="Kohn L.M."/>
            <person name="Birren B."/>
            <person name="Ma L.-J."/>
            <person name="Dean R.A."/>
        </authorList>
    </citation>
    <scope>NUCLEOTIDE SEQUENCE</scope>
    <source>
        <strain evidence="3">ATCC 64411 / 73-15</strain>
    </source>
</reference>
<evidence type="ECO:0000313" key="3">
    <source>
        <dbReference type="EnsemblFungi" id="MAPG_09308T0"/>
    </source>
</evidence>
<proteinExistence type="predicted"/>
<organism evidence="3 4">
    <name type="scientific">Magnaporthiopsis poae (strain ATCC 64411 / 73-15)</name>
    <name type="common">Kentucky bluegrass fungus</name>
    <name type="synonym">Magnaporthe poae</name>
    <dbReference type="NCBI Taxonomy" id="644358"/>
    <lineage>
        <taxon>Eukaryota</taxon>
        <taxon>Fungi</taxon>
        <taxon>Dikarya</taxon>
        <taxon>Ascomycota</taxon>
        <taxon>Pezizomycotina</taxon>
        <taxon>Sordariomycetes</taxon>
        <taxon>Sordariomycetidae</taxon>
        <taxon>Magnaporthales</taxon>
        <taxon>Magnaporthaceae</taxon>
        <taxon>Magnaporthiopsis</taxon>
    </lineage>
</organism>
<feature type="region of interest" description="Disordered" evidence="1">
    <location>
        <begin position="56"/>
        <end position="75"/>
    </location>
</feature>
<dbReference type="EnsemblFungi" id="MAPG_09308T0">
    <property type="protein sequence ID" value="MAPG_09308T0"/>
    <property type="gene ID" value="MAPG_09308"/>
</dbReference>
<gene>
    <name evidence="2" type="ORF">MAPG_09308</name>
</gene>
<protein>
    <submittedName>
        <fullName evidence="2 3">Uncharacterized protein</fullName>
    </submittedName>
</protein>
<dbReference type="AlphaFoldDB" id="A0A0C4E9L3"/>
<name>A0A0C4E9L3_MAGP6</name>
<reference evidence="4" key="2">
    <citation type="submission" date="2010-05" db="EMBL/GenBank/DDBJ databases">
        <title>The genome sequence of Magnaporthe poae strain ATCC 64411.</title>
        <authorList>
            <person name="Ma L.-J."/>
            <person name="Dead R."/>
            <person name="Young S."/>
            <person name="Zeng Q."/>
            <person name="Koehrsen M."/>
            <person name="Alvarado L."/>
            <person name="Berlin A."/>
            <person name="Chapman S.B."/>
            <person name="Chen Z."/>
            <person name="Freedman E."/>
            <person name="Gellesch M."/>
            <person name="Goldberg J."/>
            <person name="Griggs A."/>
            <person name="Gujja S."/>
            <person name="Heilman E.R."/>
            <person name="Heiman D."/>
            <person name="Hepburn T."/>
            <person name="Howarth C."/>
            <person name="Jen D."/>
            <person name="Larson L."/>
            <person name="Mehta T."/>
            <person name="Neiman D."/>
            <person name="Pearson M."/>
            <person name="Roberts A."/>
            <person name="Saif S."/>
            <person name="Shea T."/>
            <person name="Shenoy N."/>
            <person name="Sisk P."/>
            <person name="Stolte C."/>
            <person name="Sykes S."/>
            <person name="Walk T."/>
            <person name="White J."/>
            <person name="Yandava C."/>
            <person name="Haas B."/>
            <person name="Nusbaum C."/>
            <person name="Birren B."/>
        </authorList>
    </citation>
    <scope>NUCLEOTIDE SEQUENCE [LARGE SCALE GENOMIC DNA]</scope>
    <source>
        <strain evidence="4">ATCC 64411 / 73-15</strain>
    </source>
</reference>
<sequence>MVIGRGEGAILVESSSVGVVVLGSVLEQGLSCYSSLSLASVGMGRVRGPRAINCRRARRNKPKKRQGGSGMRKTQGAARKIPFRWLEDMEDQDGGRCPRTVGLSSPPDDACKTMQLFYCFPHLEVADGPVYKHAGVVVFATRQQEQPSSYSRGIMKPESDRTAGQVTRTPDVLLILHDWKHAAAELGEPQLARLVRFGLLDNEDASCSAPCHVTSPRAAVFPRCRGALANQHSTIAPQAPLPVVARHGLAHGGQGINISAAGCPALGESIKIRQQRFGGFRFDGSLRRCNPVDASPRLPFWGSSL</sequence>
<reference evidence="3" key="5">
    <citation type="submission" date="2015-06" db="UniProtKB">
        <authorList>
            <consortium name="EnsemblFungi"/>
        </authorList>
    </citation>
    <scope>IDENTIFICATION</scope>
    <source>
        <strain evidence="3">ATCC 64411</strain>
    </source>
</reference>
<keyword evidence="4" id="KW-1185">Reference proteome</keyword>
<dbReference type="EMBL" id="ADBL01002278">
    <property type="status" value="NOT_ANNOTATED_CDS"/>
    <property type="molecule type" value="Genomic_DNA"/>
</dbReference>
<dbReference type="EMBL" id="GL876974">
    <property type="protein sequence ID" value="KLU90345.1"/>
    <property type="molecule type" value="Genomic_DNA"/>
</dbReference>
<evidence type="ECO:0000256" key="1">
    <source>
        <dbReference type="SAM" id="MobiDB-lite"/>
    </source>
</evidence>
<evidence type="ECO:0000313" key="4">
    <source>
        <dbReference type="Proteomes" id="UP000011715"/>
    </source>
</evidence>
<feature type="compositionally biased region" description="Basic residues" evidence="1">
    <location>
        <begin position="56"/>
        <end position="66"/>
    </location>
</feature>
<dbReference type="VEuPathDB" id="FungiDB:MAPG_09308"/>
<reference evidence="2" key="3">
    <citation type="submission" date="2011-03" db="EMBL/GenBank/DDBJ databases">
        <title>Annotation of Magnaporthe poae ATCC 64411.</title>
        <authorList>
            <person name="Ma L.-J."/>
            <person name="Dead R."/>
            <person name="Young S.K."/>
            <person name="Zeng Q."/>
            <person name="Gargeya S."/>
            <person name="Fitzgerald M."/>
            <person name="Haas B."/>
            <person name="Abouelleil A."/>
            <person name="Alvarado L."/>
            <person name="Arachchi H.M."/>
            <person name="Berlin A."/>
            <person name="Brown A."/>
            <person name="Chapman S.B."/>
            <person name="Chen Z."/>
            <person name="Dunbar C."/>
            <person name="Freedman E."/>
            <person name="Gearin G."/>
            <person name="Gellesch M."/>
            <person name="Goldberg J."/>
            <person name="Griggs A."/>
            <person name="Gujja S."/>
            <person name="Heiman D."/>
            <person name="Howarth C."/>
            <person name="Larson L."/>
            <person name="Lui A."/>
            <person name="MacDonald P.J.P."/>
            <person name="Mehta T."/>
            <person name="Montmayeur A."/>
            <person name="Murphy C."/>
            <person name="Neiman D."/>
            <person name="Pearson M."/>
            <person name="Priest M."/>
            <person name="Roberts A."/>
            <person name="Saif S."/>
            <person name="Shea T."/>
            <person name="Shenoy N."/>
            <person name="Sisk P."/>
            <person name="Stolte C."/>
            <person name="Sykes S."/>
            <person name="Yandava C."/>
            <person name="Wortman J."/>
            <person name="Nusbaum C."/>
            <person name="Birren B."/>
        </authorList>
    </citation>
    <scope>NUCLEOTIDE SEQUENCE</scope>
    <source>
        <strain evidence="2">ATCC 64411</strain>
    </source>
</reference>
<evidence type="ECO:0000313" key="2">
    <source>
        <dbReference type="EMBL" id="KLU90345.1"/>
    </source>
</evidence>
<accession>A0A0C4E9L3</accession>